<evidence type="ECO:0000313" key="3">
    <source>
        <dbReference type="Proteomes" id="UP000006039"/>
    </source>
</evidence>
<proteinExistence type="predicted"/>
<reference evidence="1" key="3">
    <citation type="submission" date="2010-09" db="EMBL/GenBank/DDBJ databases">
        <title>Annotation of Gaeumannomyces graminis var. tritici R3-111a-1.</title>
        <authorList>
            <consortium name="The Broad Institute Genome Sequencing Platform"/>
            <person name="Ma L.-J."/>
            <person name="Dead R."/>
            <person name="Young S.K."/>
            <person name="Zeng Q."/>
            <person name="Gargeya S."/>
            <person name="Fitzgerald M."/>
            <person name="Haas B."/>
            <person name="Abouelleil A."/>
            <person name="Alvarado L."/>
            <person name="Arachchi H.M."/>
            <person name="Berlin A."/>
            <person name="Brown A."/>
            <person name="Chapman S.B."/>
            <person name="Chen Z."/>
            <person name="Dunbar C."/>
            <person name="Freedman E."/>
            <person name="Gearin G."/>
            <person name="Gellesch M."/>
            <person name="Goldberg J."/>
            <person name="Griggs A."/>
            <person name="Gujja S."/>
            <person name="Heiman D."/>
            <person name="Howarth C."/>
            <person name="Larson L."/>
            <person name="Lui A."/>
            <person name="MacDonald P.J.P."/>
            <person name="Mehta T."/>
            <person name="Montmayeur A."/>
            <person name="Murphy C."/>
            <person name="Neiman D."/>
            <person name="Pearson M."/>
            <person name="Priest M."/>
            <person name="Roberts A."/>
            <person name="Saif S."/>
            <person name="Shea T."/>
            <person name="Shenoy N."/>
            <person name="Sisk P."/>
            <person name="Stolte C."/>
            <person name="Sykes S."/>
            <person name="Yandava C."/>
            <person name="Wortman J."/>
            <person name="Nusbaum C."/>
            <person name="Birren B."/>
        </authorList>
    </citation>
    <scope>NUCLEOTIDE SEQUENCE</scope>
    <source>
        <strain evidence="1">R3-111a-1</strain>
    </source>
</reference>
<dbReference type="GeneID" id="20351540"/>
<reference evidence="2" key="4">
    <citation type="journal article" date="2015" name="G3 (Bethesda)">
        <title>Genome sequences of three phytopathogenic species of the Magnaporthaceae family of fungi.</title>
        <authorList>
            <person name="Okagaki L.H."/>
            <person name="Nunes C.C."/>
            <person name="Sailsbery J."/>
            <person name="Clay B."/>
            <person name="Brown D."/>
            <person name="John T."/>
            <person name="Oh Y."/>
            <person name="Young N."/>
            <person name="Fitzgerald M."/>
            <person name="Haas B.J."/>
            <person name="Zeng Q."/>
            <person name="Young S."/>
            <person name="Adiconis X."/>
            <person name="Fan L."/>
            <person name="Levin J.Z."/>
            <person name="Mitchell T.K."/>
            <person name="Okubara P.A."/>
            <person name="Farman M.L."/>
            <person name="Kohn L.M."/>
            <person name="Birren B."/>
            <person name="Ma L.-J."/>
            <person name="Dean R.A."/>
        </authorList>
    </citation>
    <scope>NUCLEOTIDE SEQUENCE</scope>
    <source>
        <strain evidence="2">R3-111a-1</strain>
    </source>
</reference>
<dbReference type="EMBL" id="GL385400">
    <property type="protein sequence ID" value="EJT71829.1"/>
    <property type="molecule type" value="Genomic_DNA"/>
</dbReference>
<accession>J3PC59</accession>
<organism evidence="1">
    <name type="scientific">Gaeumannomyces tritici (strain R3-111a-1)</name>
    <name type="common">Wheat and barley take-all root rot fungus</name>
    <name type="synonym">Gaeumannomyces graminis var. tritici</name>
    <dbReference type="NCBI Taxonomy" id="644352"/>
    <lineage>
        <taxon>Eukaryota</taxon>
        <taxon>Fungi</taxon>
        <taxon>Dikarya</taxon>
        <taxon>Ascomycota</taxon>
        <taxon>Pezizomycotina</taxon>
        <taxon>Sordariomycetes</taxon>
        <taxon>Sordariomycetidae</taxon>
        <taxon>Magnaporthales</taxon>
        <taxon>Magnaporthaceae</taxon>
        <taxon>Gaeumannomyces</taxon>
    </lineage>
</organism>
<reference evidence="2" key="5">
    <citation type="submission" date="2018-04" db="UniProtKB">
        <authorList>
            <consortium name="EnsemblFungi"/>
        </authorList>
    </citation>
    <scope>IDENTIFICATION</scope>
    <source>
        <strain evidence="2">R3-111a-1</strain>
    </source>
</reference>
<sequence>MARLPPTPVLELFCYILLGHPACPRSCLHDVGAPVLGKLCQWLLNPVRRLSASAVRLTKRIASSLCGTFHSQISGRGSAGTILFPEIFCKWECHFFQYL</sequence>
<name>J3PC59_GAET3</name>
<protein>
    <submittedName>
        <fullName evidence="1 2">Uncharacterized protein</fullName>
    </submittedName>
</protein>
<dbReference type="AlphaFoldDB" id="J3PC59"/>
<keyword evidence="3" id="KW-1185">Reference proteome</keyword>
<dbReference type="VEuPathDB" id="FungiDB:GGTG_11082"/>
<reference evidence="3" key="1">
    <citation type="submission" date="2010-07" db="EMBL/GenBank/DDBJ databases">
        <title>The genome sequence of Gaeumannomyces graminis var. tritici strain R3-111a-1.</title>
        <authorList>
            <consortium name="The Broad Institute Genome Sequencing Platform"/>
            <person name="Ma L.-J."/>
            <person name="Dead R."/>
            <person name="Young S."/>
            <person name="Zeng Q."/>
            <person name="Koehrsen M."/>
            <person name="Alvarado L."/>
            <person name="Berlin A."/>
            <person name="Chapman S.B."/>
            <person name="Chen Z."/>
            <person name="Freedman E."/>
            <person name="Gellesch M."/>
            <person name="Goldberg J."/>
            <person name="Griggs A."/>
            <person name="Gujja S."/>
            <person name="Heilman E.R."/>
            <person name="Heiman D."/>
            <person name="Hepburn T."/>
            <person name="Howarth C."/>
            <person name="Jen D."/>
            <person name="Larson L."/>
            <person name="Mehta T."/>
            <person name="Neiman D."/>
            <person name="Pearson M."/>
            <person name="Roberts A."/>
            <person name="Saif S."/>
            <person name="Shea T."/>
            <person name="Shenoy N."/>
            <person name="Sisk P."/>
            <person name="Stolte C."/>
            <person name="Sykes S."/>
            <person name="Walk T."/>
            <person name="White J."/>
            <person name="Yandava C."/>
            <person name="Haas B."/>
            <person name="Nusbaum C."/>
            <person name="Birren B."/>
        </authorList>
    </citation>
    <scope>NUCLEOTIDE SEQUENCE [LARGE SCALE GENOMIC DNA]</scope>
    <source>
        <strain evidence="3">R3-111a-1</strain>
    </source>
</reference>
<dbReference type="EnsemblFungi" id="EJT71829">
    <property type="protein sequence ID" value="EJT71829"/>
    <property type="gene ID" value="GGTG_11082"/>
</dbReference>
<dbReference type="Proteomes" id="UP000006039">
    <property type="component" value="Unassembled WGS sequence"/>
</dbReference>
<evidence type="ECO:0000313" key="1">
    <source>
        <dbReference type="EMBL" id="EJT71829.1"/>
    </source>
</evidence>
<reference evidence="1" key="2">
    <citation type="submission" date="2010-07" db="EMBL/GenBank/DDBJ databases">
        <authorList>
            <consortium name="The Broad Institute Genome Sequencing Platform"/>
            <consortium name="Broad Institute Genome Sequencing Center for Infectious Disease"/>
            <person name="Ma L.-J."/>
            <person name="Dead R."/>
            <person name="Young S."/>
            <person name="Zeng Q."/>
            <person name="Koehrsen M."/>
            <person name="Alvarado L."/>
            <person name="Berlin A."/>
            <person name="Chapman S.B."/>
            <person name="Chen Z."/>
            <person name="Freedman E."/>
            <person name="Gellesch M."/>
            <person name="Goldberg J."/>
            <person name="Griggs A."/>
            <person name="Gujja S."/>
            <person name="Heilman E.R."/>
            <person name="Heiman D."/>
            <person name="Hepburn T."/>
            <person name="Howarth C."/>
            <person name="Jen D."/>
            <person name="Larson L."/>
            <person name="Mehta T."/>
            <person name="Neiman D."/>
            <person name="Pearson M."/>
            <person name="Roberts A."/>
            <person name="Saif S."/>
            <person name="Shea T."/>
            <person name="Shenoy N."/>
            <person name="Sisk P."/>
            <person name="Stolte C."/>
            <person name="Sykes S."/>
            <person name="Walk T."/>
            <person name="White J."/>
            <person name="Yandava C."/>
            <person name="Haas B."/>
            <person name="Nusbaum C."/>
            <person name="Birren B."/>
        </authorList>
    </citation>
    <scope>NUCLEOTIDE SEQUENCE</scope>
    <source>
        <strain evidence="1">R3-111a-1</strain>
    </source>
</reference>
<evidence type="ECO:0000313" key="2">
    <source>
        <dbReference type="EnsemblFungi" id="EJT71829"/>
    </source>
</evidence>
<dbReference type="RefSeq" id="XP_009227226.1">
    <property type="nucleotide sequence ID" value="XM_009228962.1"/>
</dbReference>
<dbReference type="HOGENOM" id="CLU_2320533_0_0_1"/>
<gene>
    <name evidence="2" type="primary">20351540</name>
    <name evidence="1" type="ORF">GGTG_11082</name>
</gene>